<reference evidence="1 2" key="1">
    <citation type="submission" date="2015-04" db="EMBL/GenBank/DDBJ databases">
        <authorList>
            <person name="Syromyatnikov M.Y."/>
            <person name="Popov V.N."/>
        </authorList>
    </citation>
    <scope>NUCLEOTIDE SEQUENCE [LARGE SCALE GENOMIC DNA]</scope>
</reference>
<gene>
    <name evidence="1" type="ORF">CLUMA_CG018817</name>
</gene>
<sequence length="59" mass="6835">MTHIAVNFPFTFNNFAEKKLNVMLSFIHISVLIDKIISLRLNISVNNLVSSQQKKIFEQ</sequence>
<evidence type="ECO:0000313" key="1">
    <source>
        <dbReference type="EMBL" id="CRL05789.1"/>
    </source>
</evidence>
<dbReference type="AlphaFoldDB" id="A0A1J1J003"/>
<accession>A0A1J1J003</accession>
<protein>
    <submittedName>
        <fullName evidence="1">CLUMA_CG018817, isoform A</fullName>
    </submittedName>
</protein>
<organism evidence="1 2">
    <name type="scientific">Clunio marinus</name>
    <dbReference type="NCBI Taxonomy" id="568069"/>
    <lineage>
        <taxon>Eukaryota</taxon>
        <taxon>Metazoa</taxon>
        <taxon>Ecdysozoa</taxon>
        <taxon>Arthropoda</taxon>
        <taxon>Hexapoda</taxon>
        <taxon>Insecta</taxon>
        <taxon>Pterygota</taxon>
        <taxon>Neoptera</taxon>
        <taxon>Endopterygota</taxon>
        <taxon>Diptera</taxon>
        <taxon>Nematocera</taxon>
        <taxon>Chironomoidea</taxon>
        <taxon>Chironomidae</taxon>
        <taxon>Clunio</taxon>
    </lineage>
</organism>
<name>A0A1J1J003_9DIPT</name>
<evidence type="ECO:0000313" key="2">
    <source>
        <dbReference type="Proteomes" id="UP000183832"/>
    </source>
</evidence>
<proteinExistence type="predicted"/>
<dbReference type="Proteomes" id="UP000183832">
    <property type="component" value="Unassembled WGS sequence"/>
</dbReference>
<dbReference type="EMBL" id="CVRI01000065">
    <property type="protein sequence ID" value="CRL05789.1"/>
    <property type="molecule type" value="Genomic_DNA"/>
</dbReference>
<keyword evidence="2" id="KW-1185">Reference proteome</keyword>